<gene>
    <name evidence="1" type="ORF">FHS92_001087</name>
</gene>
<protein>
    <submittedName>
        <fullName evidence="1">Uncharacterized protein</fullName>
    </submittedName>
</protein>
<sequence>MTVKQATGTPPIVWGHCIVHLSHPQFSGNVLHTSSVLNIVEYETFKIVETRNHYYILLGPEVEMPVHSTLSPSSYLRQQQEQSPRLDAYASAAVNADRDCPKCDGSGVYRRDNHRLAICDICCKHNQSWWQLEGDYGADTGRWACGAGCGAIVDTPPPELEFLPRARG</sequence>
<dbReference type="EMBL" id="JACIJP010000001">
    <property type="protein sequence ID" value="MBB6123380.1"/>
    <property type="molecule type" value="Genomic_DNA"/>
</dbReference>
<dbReference type="Proteomes" id="UP000552700">
    <property type="component" value="Unassembled WGS sequence"/>
</dbReference>
<organism evidence="1 2">
    <name type="scientific">Sphingobium subterraneum</name>
    <dbReference type="NCBI Taxonomy" id="627688"/>
    <lineage>
        <taxon>Bacteria</taxon>
        <taxon>Pseudomonadati</taxon>
        <taxon>Pseudomonadota</taxon>
        <taxon>Alphaproteobacteria</taxon>
        <taxon>Sphingomonadales</taxon>
        <taxon>Sphingomonadaceae</taxon>
        <taxon>Sphingobium</taxon>
    </lineage>
</organism>
<accession>A0A841IYI4</accession>
<evidence type="ECO:0000313" key="2">
    <source>
        <dbReference type="Proteomes" id="UP000552700"/>
    </source>
</evidence>
<name>A0A841IYI4_9SPHN</name>
<dbReference type="AlphaFoldDB" id="A0A841IYI4"/>
<reference evidence="1 2" key="1">
    <citation type="submission" date="2020-08" db="EMBL/GenBank/DDBJ databases">
        <title>Genomic Encyclopedia of Type Strains, Phase IV (KMG-IV): sequencing the most valuable type-strain genomes for metagenomic binning, comparative biology and taxonomic classification.</title>
        <authorList>
            <person name="Goeker M."/>
        </authorList>
    </citation>
    <scope>NUCLEOTIDE SEQUENCE [LARGE SCALE GENOMIC DNA]</scope>
    <source>
        <strain evidence="1 2">DSM 102255</strain>
    </source>
</reference>
<comment type="caution">
    <text evidence="1">The sequence shown here is derived from an EMBL/GenBank/DDBJ whole genome shotgun (WGS) entry which is preliminary data.</text>
</comment>
<evidence type="ECO:0000313" key="1">
    <source>
        <dbReference type="EMBL" id="MBB6123380.1"/>
    </source>
</evidence>
<proteinExistence type="predicted"/>
<keyword evidence="2" id="KW-1185">Reference proteome</keyword>